<dbReference type="GeneID" id="14925274"/>
<dbReference type="RefSeq" id="XP_004353928.1">
    <property type="nucleotide sequence ID" value="XM_004353876.1"/>
</dbReference>
<dbReference type="PANTHER" id="PTHR11009">
    <property type="entry name" value="DER1-LIKE PROTEIN, DERLIN"/>
    <property type="match status" value="1"/>
</dbReference>
<comment type="function">
    <text evidence="7">May be involved in the degradation of misfolded endoplasmic reticulum (ER) luminal proteins.</text>
</comment>
<keyword evidence="3 7" id="KW-0812">Transmembrane</keyword>
<evidence type="ECO:0000313" key="8">
    <source>
        <dbReference type="EMBL" id="ELR24258.1"/>
    </source>
</evidence>
<evidence type="ECO:0000256" key="1">
    <source>
        <dbReference type="ARBA" id="ARBA00004477"/>
    </source>
</evidence>
<protein>
    <recommendedName>
        <fullName evidence="7">Derlin</fullName>
    </recommendedName>
</protein>
<evidence type="ECO:0000256" key="6">
    <source>
        <dbReference type="ARBA" id="ARBA00023136"/>
    </source>
</evidence>
<organism evidence="8 9">
    <name type="scientific">Acanthamoeba castellanii (strain ATCC 30010 / Neff)</name>
    <dbReference type="NCBI Taxonomy" id="1257118"/>
    <lineage>
        <taxon>Eukaryota</taxon>
        <taxon>Amoebozoa</taxon>
        <taxon>Discosea</taxon>
        <taxon>Longamoebia</taxon>
        <taxon>Centramoebida</taxon>
        <taxon>Acanthamoebidae</taxon>
        <taxon>Acanthamoeba</taxon>
    </lineage>
</organism>
<dbReference type="KEGG" id="acan:ACA1_169060"/>
<dbReference type="EMBL" id="KB007834">
    <property type="protein sequence ID" value="ELR24258.1"/>
    <property type="molecule type" value="Genomic_DNA"/>
</dbReference>
<dbReference type="Pfam" id="PF04511">
    <property type="entry name" value="DER1"/>
    <property type="match status" value="1"/>
</dbReference>
<dbReference type="OrthoDB" id="1716531at2759"/>
<keyword evidence="9" id="KW-1185">Reference proteome</keyword>
<evidence type="ECO:0000256" key="7">
    <source>
        <dbReference type="RuleBase" id="RU363059"/>
    </source>
</evidence>
<dbReference type="GO" id="GO:0006950">
    <property type="term" value="P:response to stress"/>
    <property type="evidence" value="ECO:0007669"/>
    <property type="project" value="UniProtKB-ARBA"/>
</dbReference>
<feature type="transmembrane region" description="Helical" evidence="7">
    <location>
        <begin position="52"/>
        <end position="71"/>
    </location>
</feature>
<accession>L8HHS6</accession>
<dbReference type="InterPro" id="IPR035952">
    <property type="entry name" value="Rhomboid-like_sf"/>
</dbReference>
<evidence type="ECO:0000313" key="9">
    <source>
        <dbReference type="Proteomes" id="UP000011083"/>
    </source>
</evidence>
<dbReference type="Proteomes" id="UP000011083">
    <property type="component" value="Unassembled WGS sequence"/>
</dbReference>
<feature type="transmembrane region" description="Helical" evidence="7">
    <location>
        <begin position="118"/>
        <end position="133"/>
    </location>
</feature>
<feature type="transmembrane region" description="Helical" evidence="7">
    <location>
        <begin position="18"/>
        <end position="40"/>
    </location>
</feature>
<evidence type="ECO:0000256" key="4">
    <source>
        <dbReference type="ARBA" id="ARBA00022824"/>
    </source>
</evidence>
<dbReference type="InterPro" id="IPR007599">
    <property type="entry name" value="DER1"/>
</dbReference>
<reference evidence="8 9" key="1">
    <citation type="journal article" date="2013" name="Genome Biol.">
        <title>Genome of Acanthamoeba castellanii highlights extensive lateral gene transfer and early evolution of tyrosine kinase signaling.</title>
        <authorList>
            <person name="Clarke M."/>
            <person name="Lohan A.J."/>
            <person name="Liu B."/>
            <person name="Lagkouvardos I."/>
            <person name="Roy S."/>
            <person name="Zafar N."/>
            <person name="Bertelli C."/>
            <person name="Schilde C."/>
            <person name="Kianianmomeni A."/>
            <person name="Burglin T.R."/>
            <person name="Frech C."/>
            <person name="Turcotte B."/>
            <person name="Kopec K.O."/>
            <person name="Synnott J.M."/>
            <person name="Choo C."/>
            <person name="Paponov I."/>
            <person name="Finkler A."/>
            <person name="Soon Heng Tan C."/>
            <person name="Hutchins A.P."/>
            <person name="Weinmeier T."/>
            <person name="Rattei T."/>
            <person name="Chu J.S."/>
            <person name="Gimenez G."/>
            <person name="Irimia M."/>
            <person name="Rigden D.J."/>
            <person name="Fitzpatrick D.A."/>
            <person name="Lorenzo-Morales J."/>
            <person name="Bateman A."/>
            <person name="Chiu C.H."/>
            <person name="Tang P."/>
            <person name="Hegemann P."/>
            <person name="Fromm H."/>
            <person name="Raoult D."/>
            <person name="Greub G."/>
            <person name="Miranda-Saavedra D."/>
            <person name="Chen N."/>
            <person name="Nash P."/>
            <person name="Ginger M.L."/>
            <person name="Horn M."/>
            <person name="Schaap P."/>
            <person name="Caler L."/>
            <person name="Loftus B."/>
        </authorList>
    </citation>
    <scope>NUCLEOTIDE SEQUENCE [LARGE SCALE GENOMIC DNA]</scope>
    <source>
        <strain evidence="8 9">Neff</strain>
    </source>
</reference>
<keyword evidence="4 7" id="KW-0256">Endoplasmic reticulum</keyword>
<name>L8HHS6_ACACF</name>
<dbReference type="AlphaFoldDB" id="L8HHS6"/>
<proteinExistence type="inferred from homology"/>
<keyword evidence="6 7" id="KW-0472">Membrane</keyword>
<keyword evidence="5 7" id="KW-1133">Transmembrane helix</keyword>
<evidence type="ECO:0000256" key="5">
    <source>
        <dbReference type="ARBA" id="ARBA00022989"/>
    </source>
</evidence>
<feature type="transmembrane region" description="Helical" evidence="7">
    <location>
        <begin position="145"/>
        <end position="165"/>
    </location>
</feature>
<evidence type="ECO:0000256" key="3">
    <source>
        <dbReference type="ARBA" id="ARBA00022692"/>
    </source>
</evidence>
<dbReference type="OMA" id="FKSQYWR"/>
<dbReference type="GO" id="GO:0005789">
    <property type="term" value="C:endoplasmic reticulum membrane"/>
    <property type="evidence" value="ECO:0007669"/>
    <property type="project" value="UniProtKB-SubCell"/>
</dbReference>
<dbReference type="SUPFAM" id="SSF144091">
    <property type="entry name" value="Rhomboid-like"/>
    <property type="match status" value="1"/>
</dbReference>
<sequence>MATFEDWYKSVPLVTRTYMTLCCLTTLAVQLEFVSPLQLYLNFNAIWQHYQFWRLITTFLFFDYFNLNFVFHMFFTRRLEEGSYRGRTGDFFFLWLFCAVLLVSIQCAMYWIPKAPSLLFLAPSLAFAIVYVWSRRNTNVTMSFLGLFTFTAPYLPWVILGFGVMLGQSPIYDLLGLGVGHIYYFLEDVYPNISGRRLLKTPGFIQSFFDQVEVREARHLGEGEHLHDD</sequence>
<evidence type="ECO:0000256" key="2">
    <source>
        <dbReference type="ARBA" id="ARBA00008917"/>
    </source>
</evidence>
<comment type="subcellular location">
    <subcellularLocation>
        <location evidence="1 7">Endoplasmic reticulum membrane</location>
        <topology evidence="1 7">Multi-pass membrane protein</topology>
    </subcellularLocation>
</comment>
<dbReference type="STRING" id="1257118.L8HHS6"/>
<comment type="similarity">
    <text evidence="2 7">Belongs to the derlin family.</text>
</comment>
<dbReference type="VEuPathDB" id="AmoebaDB:ACA1_169060"/>
<gene>
    <name evidence="8" type="ORF">ACA1_169060</name>
</gene>
<feature type="transmembrane region" description="Helical" evidence="7">
    <location>
        <begin position="92"/>
        <end position="112"/>
    </location>
</feature>